<dbReference type="SMART" id="SM00554">
    <property type="entry name" value="FAS1"/>
    <property type="match status" value="2"/>
</dbReference>
<keyword evidence="3" id="KW-1185">Reference proteome</keyword>
<dbReference type="RefSeq" id="WP_091156255.1">
    <property type="nucleotide sequence ID" value="NZ_FNAI01000020.1"/>
</dbReference>
<name>A0A1G7M2Q6_9SPHI</name>
<feature type="domain" description="FAS1" evidence="1">
    <location>
        <begin position="175"/>
        <end position="326"/>
    </location>
</feature>
<dbReference type="InterPro" id="IPR050904">
    <property type="entry name" value="Adhesion/Biosynth-related"/>
</dbReference>
<gene>
    <name evidence="2" type="ORF">SAMN05216464_12040</name>
</gene>
<dbReference type="OrthoDB" id="1144324at2"/>
<feature type="domain" description="FAS1" evidence="1">
    <location>
        <begin position="33"/>
        <end position="170"/>
    </location>
</feature>
<dbReference type="InterPro" id="IPR000782">
    <property type="entry name" value="FAS1_domain"/>
</dbReference>
<accession>A0A1G7M2Q6</accession>
<dbReference type="PANTHER" id="PTHR10900:SF77">
    <property type="entry name" value="FI19380P1"/>
    <property type="match status" value="1"/>
</dbReference>
<dbReference type="SUPFAM" id="SSF82153">
    <property type="entry name" value="FAS1 domain"/>
    <property type="match status" value="2"/>
</dbReference>
<evidence type="ECO:0000259" key="1">
    <source>
        <dbReference type="PROSITE" id="PS50213"/>
    </source>
</evidence>
<protein>
    <submittedName>
        <fullName evidence="2">Uncaracterized surface protein containing fasciclin (FAS1) repeats</fullName>
    </submittedName>
</protein>
<dbReference type="AlphaFoldDB" id="A0A1G7M2Q6"/>
<sequence>MNNYKYILLALLTFSICLYSCKKDKQATSTQDNSKLSDVIADNFNLSIFNTALTVSNLRAKMMEQGPYTVITPSDDAFARAGYGSSVAVLGEVPARISSIINYHILNGRYELNKLPFLFNQEIRSSNGGKLFVTHWVKGTDTILTINGSRVLSQNVMASNGLIQVVDRMLEPFKYEQITDAIASDKNLSLFYQAIQRAGLLGVLQGKGPLTVFAPNNAAMITYGLPTLAAINEANPSVLATFLRYHILNDRRFVYDYILSTGTSNQTEQTMMDGNSVQIRLLPDPKIPGAFSGIQLKGTGNTAVVSLSKQDVLTGNGVLHTIGSVLKITQ</sequence>
<reference evidence="2 3" key="1">
    <citation type="submission" date="2016-10" db="EMBL/GenBank/DDBJ databases">
        <authorList>
            <person name="de Groot N.N."/>
        </authorList>
    </citation>
    <scope>NUCLEOTIDE SEQUENCE [LARGE SCALE GENOMIC DNA]</scope>
    <source>
        <strain evidence="2 3">47C3B</strain>
    </source>
</reference>
<dbReference type="Proteomes" id="UP000199072">
    <property type="component" value="Unassembled WGS sequence"/>
</dbReference>
<dbReference type="InterPro" id="IPR036378">
    <property type="entry name" value="FAS1_dom_sf"/>
</dbReference>
<organism evidence="2 3">
    <name type="scientific">Mucilaginibacter pineti</name>
    <dbReference type="NCBI Taxonomy" id="1391627"/>
    <lineage>
        <taxon>Bacteria</taxon>
        <taxon>Pseudomonadati</taxon>
        <taxon>Bacteroidota</taxon>
        <taxon>Sphingobacteriia</taxon>
        <taxon>Sphingobacteriales</taxon>
        <taxon>Sphingobacteriaceae</taxon>
        <taxon>Mucilaginibacter</taxon>
    </lineage>
</organism>
<dbReference type="STRING" id="1391627.SAMN05216464_12040"/>
<dbReference type="Pfam" id="PF02469">
    <property type="entry name" value="Fasciclin"/>
    <property type="match status" value="2"/>
</dbReference>
<dbReference type="Gene3D" id="2.30.180.10">
    <property type="entry name" value="FAS1 domain"/>
    <property type="match status" value="2"/>
</dbReference>
<dbReference type="EMBL" id="FNAI01000020">
    <property type="protein sequence ID" value="SDF55896.1"/>
    <property type="molecule type" value="Genomic_DNA"/>
</dbReference>
<proteinExistence type="predicted"/>
<dbReference type="PANTHER" id="PTHR10900">
    <property type="entry name" value="PERIOSTIN-RELATED"/>
    <property type="match status" value="1"/>
</dbReference>
<dbReference type="PROSITE" id="PS50213">
    <property type="entry name" value="FAS1"/>
    <property type="match status" value="2"/>
</dbReference>
<evidence type="ECO:0000313" key="2">
    <source>
        <dbReference type="EMBL" id="SDF55896.1"/>
    </source>
</evidence>
<evidence type="ECO:0000313" key="3">
    <source>
        <dbReference type="Proteomes" id="UP000199072"/>
    </source>
</evidence>